<dbReference type="InParanoid" id="B8BYJ3"/>
<gene>
    <name evidence="3" type="ORF">THAPSDRAFT_3706</name>
</gene>
<evidence type="ECO:0000256" key="1">
    <source>
        <dbReference type="SAM" id="MobiDB-lite"/>
    </source>
</evidence>
<dbReference type="KEGG" id="tps:THAPSDRAFT_3706"/>
<keyword evidence="4" id="KW-1185">Reference proteome</keyword>
<evidence type="ECO:0000313" key="4">
    <source>
        <dbReference type="Proteomes" id="UP000001449"/>
    </source>
</evidence>
<organism evidence="3 4">
    <name type="scientific">Thalassiosira pseudonana</name>
    <name type="common">Marine diatom</name>
    <name type="synonym">Cyclotella nana</name>
    <dbReference type="NCBI Taxonomy" id="35128"/>
    <lineage>
        <taxon>Eukaryota</taxon>
        <taxon>Sar</taxon>
        <taxon>Stramenopiles</taxon>
        <taxon>Ochrophyta</taxon>
        <taxon>Bacillariophyta</taxon>
        <taxon>Coscinodiscophyceae</taxon>
        <taxon>Thalassiosirophycidae</taxon>
        <taxon>Thalassiosirales</taxon>
        <taxon>Thalassiosiraceae</taxon>
        <taxon>Thalassiosira</taxon>
    </lineage>
</organism>
<keyword evidence="2" id="KW-0812">Transmembrane</keyword>
<dbReference type="EMBL" id="CM000640">
    <property type="protein sequence ID" value="EED94384.1"/>
    <property type="molecule type" value="Genomic_DNA"/>
</dbReference>
<dbReference type="Proteomes" id="UP000001449">
    <property type="component" value="Chromosome 3"/>
</dbReference>
<feature type="compositionally biased region" description="Polar residues" evidence="1">
    <location>
        <begin position="144"/>
        <end position="155"/>
    </location>
</feature>
<evidence type="ECO:0000256" key="2">
    <source>
        <dbReference type="SAM" id="Phobius"/>
    </source>
</evidence>
<dbReference type="GeneID" id="7449522"/>
<keyword evidence="2" id="KW-1133">Transmembrane helix</keyword>
<dbReference type="HOGENOM" id="CLU_1699112_0_0_1"/>
<protein>
    <submittedName>
        <fullName evidence="3">Uncharacterized protein</fullName>
    </submittedName>
</protein>
<feature type="compositionally biased region" description="Polar residues" evidence="1">
    <location>
        <begin position="116"/>
        <end position="134"/>
    </location>
</feature>
<feature type="transmembrane region" description="Helical" evidence="2">
    <location>
        <begin position="12"/>
        <end position="32"/>
    </location>
</feature>
<sequence>MVRWYNAFIAKLILEVAGAVGAVWGFSEIIWLRTSETVSFWRPVSLGVGAIFALRWVLYLMSFVEEEMQSVPSKSQVQEDETREEEVQDLEINDLALNETSSTELAESPRKEVASPSRQEMPTPSPTQAQQSTPLKRLKKQISDIEQQGNTADVT</sequence>
<feature type="region of interest" description="Disordered" evidence="1">
    <location>
        <begin position="67"/>
        <end position="155"/>
    </location>
</feature>
<keyword evidence="2" id="KW-0472">Membrane</keyword>
<name>B8BYJ3_THAPS</name>
<proteinExistence type="predicted"/>
<evidence type="ECO:0000313" key="3">
    <source>
        <dbReference type="EMBL" id="EED94384.1"/>
    </source>
</evidence>
<dbReference type="AlphaFoldDB" id="B8BYJ3"/>
<accession>B8BYJ3</accession>
<feature type="compositionally biased region" description="Acidic residues" evidence="1">
    <location>
        <begin position="78"/>
        <end position="92"/>
    </location>
</feature>
<dbReference type="PaxDb" id="35128-Thaps3706"/>
<feature type="transmembrane region" description="Helical" evidence="2">
    <location>
        <begin position="44"/>
        <end position="64"/>
    </location>
</feature>
<reference evidence="3 4" key="2">
    <citation type="journal article" date="2008" name="Nature">
        <title>The Phaeodactylum genome reveals the evolutionary history of diatom genomes.</title>
        <authorList>
            <person name="Bowler C."/>
            <person name="Allen A.E."/>
            <person name="Badger J.H."/>
            <person name="Grimwood J."/>
            <person name="Jabbari K."/>
            <person name="Kuo A."/>
            <person name="Maheswari U."/>
            <person name="Martens C."/>
            <person name="Maumus F."/>
            <person name="Otillar R.P."/>
            <person name="Rayko E."/>
            <person name="Salamov A."/>
            <person name="Vandepoele K."/>
            <person name="Beszteri B."/>
            <person name="Gruber A."/>
            <person name="Heijde M."/>
            <person name="Katinka M."/>
            <person name="Mock T."/>
            <person name="Valentin K."/>
            <person name="Verret F."/>
            <person name="Berges J.A."/>
            <person name="Brownlee C."/>
            <person name="Cadoret J.P."/>
            <person name="Chiovitti A."/>
            <person name="Choi C.J."/>
            <person name="Coesel S."/>
            <person name="De Martino A."/>
            <person name="Detter J.C."/>
            <person name="Durkin C."/>
            <person name="Falciatore A."/>
            <person name="Fournet J."/>
            <person name="Haruta M."/>
            <person name="Huysman M.J."/>
            <person name="Jenkins B.D."/>
            <person name="Jiroutova K."/>
            <person name="Jorgensen R.E."/>
            <person name="Joubert Y."/>
            <person name="Kaplan A."/>
            <person name="Kroger N."/>
            <person name="Kroth P.G."/>
            <person name="La Roche J."/>
            <person name="Lindquist E."/>
            <person name="Lommer M."/>
            <person name="Martin-Jezequel V."/>
            <person name="Lopez P.J."/>
            <person name="Lucas S."/>
            <person name="Mangogna M."/>
            <person name="McGinnis K."/>
            <person name="Medlin L.K."/>
            <person name="Montsant A."/>
            <person name="Oudot-Le Secq M.P."/>
            <person name="Napoli C."/>
            <person name="Obornik M."/>
            <person name="Parker M.S."/>
            <person name="Petit J.L."/>
            <person name="Porcel B.M."/>
            <person name="Poulsen N."/>
            <person name="Robison M."/>
            <person name="Rychlewski L."/>
            <person name="Rynearson T.A."/>
            <person name="Schmutz J."/>
            <person name="Shapiro H."/>
            <person name="Siaut M."/>
            <person name="Stanley M."/>
            <person name="Sussman M.R."/>
            <person name="Taylor A.R."/>
            <person name="Vardi A."/>
            <person name="von Dassow P."/>
            <person name="Vyverman W."/>
            <person name="Willis A."/>
            <person name="Wyrwicz L.S."/>
            <person name="Rokhsar D.S."/>
            <person name="Weissenbach J."/>
            <person name="Armbrust E.V."/>
            <person name="Green B.R."/>
            <person name="Van de Peer Y."/>
            <person name="Grigoriev I.V."/>
        </authorList>
    </citation>
    <scope>NUCLEOTIDE SEQUENCE [LARGE SCALE GENOMIC DNA]</scope>
    <source>
        <strain evidence="3 4">CCMP1335</strain>
    </source>
</reference>
<reference evidence="3 4" key="1">
    <citation type="journal article" date="2004" name="Science">
        <title>The genome of the diatom Thalassiosira pseudonana: ecology, evolution, and metabolism.</title>
        <authorList>
            <person name="Armbrust E.V."/>
            <person name="Berges J.A."/>
            <person name="Bowler C."/>
            <person name="Green B.R."/>
            <person name="Martinez D."/>
            <person name="Putnam N.H."/>
            <person name="Zhou S."/>
            <person name="Allen A.E."/>
            <person name="Apt K.E."/>
            <person name="Bechner M."/>
            <person name="Brzezinski M.A."/>
            <person name="Chaal B.K."/>
            <person name="Chiovitti A."/>
            <person name="Davis A.K."/>
            <person name="Demarest M.S."/>
            <person name="Detter J.C."/>
            <person name="Glavina T."/>
            <person name="Goodstein D."/>
            <person name="Hadi M.Z."/>
            <person name="Hellsten U."/>
            <person name="Hildebrand M."/>
            <person name="Jenkins B.D."/>
            <person name="Jurka J."/>
            <person name="Kapitonov V.V."/>
            <person name="Kroger N."/>
            <person name="Lau W.W."/>
            <person name="Lane T.W."/>
            <person name="Larimer F.W."/>
            <person name="Lippmeier J.C."/>
            <person name="Lucas S."/>
            <person name="Medina M."/>
            <person name="Montsant A."/>
            <person name="Obornik M."/>
            <person name="Parker M.S."/>
            <person name="Palenik B."/>
            <person name="Pazour G.J."/>
            <person name="Richardson P.M."/>
            <person name="Rynearson T.A."/>
            <person name="Saito M.A."/>
            <person name="Schwartz D.C."/>
            <person name="Thamatrakoln K."/>
            <person name="Valentin K."/>
            <person name="Vardi A."/>
            <person name="Wilkerson F.P."/>
            <person name="Rokhsar D.S."/>
        </authorList>
    </citation>
    <scope>NUCLEOTIDE SEQUENCE [LARGE SCALE GENOMIC DNA]</scope>
    <source>
        <strain evidence="3 4">CCMP1335</strain>
    </source>
</reference>
<dbReference type="RefSeq" id="XP_002288948.1">
    <property type="nucleotide sequence ID" value="XM_002288912.1"/>
</dbReference>